<evidence type="ECO:0000256" key="2">
    <source>
        <dbReference type="ARBA" id="ARBA00012438"/>
    </source>
</evidence>
<dbReference type="Gene3D" id="3.30.450.20">
    <property type="entry name" value="PAS domain"/>
    <property type="match status" value="3"/>
</dbReference>
<dbReference type="Pfam" id="PF08447">
    <property type="entry name" value="PAS_3"/>
    <property type="match status" value="1"/>
</dbReference>
<sequence>MTPDHEAPAQVRRWHTLYKREQELGRQKTYTNDILNALDDVFYVLDANGDLERWNDRLTEVTGYTDREVASMNALEFFDEADTQRVGDALEKTIDEGRNRLAVDLLTKAGTPIPFEFIGVTLADVDGRPVVAGIGRDVSERKRLESQLRTEKEHFRAALENSPMVAFRQDTDLRYTWIGNAHPDFRPEDVLGKRDDELLPAAAAETITAPKRRVLETGTGVREVVTYEVPSGTVTYDLTIDPLRDESGAIVGVTGAALDVTDRQEREQVLERTSDLLEQTQQIAGVGGWELDLQTEPPYSGMWTDELYRIHDLPLDADHDMERGIEFYHPDDRERVRTAITRAIEDGERYDLEARLITAAEDVRWVRTIGTPVLDGDRIVAVRGSLQDITSQKHHEIALQSLHDATRGLLHTESKADTATLVVDVATDVLDIPGVAMYLLDTGTNEFDPVVTTPGFDERCDEPSPIAIGDEDSPVWNAFASGTGSVLDVPIPSGESSPFGDEGDSALLVPIGDHGVFVAVSDDLAVDDATRRLVETLVATAVAAFDRLRSETSLEQRDAELEARNETLTRQVAINELLRTIDRSLVRATTRDGIEAAVCEQLVESDGIEFAWIGDLESNGRELVARTWHGSTLNYLDAIAVDGRVPIDEPAWQTARTGETTVVSNVVEGMRDEPWRGTALSFGFQSIVVVPLVYDEYSYGVLAVYTTEQSAISDLERTVFEELGETIASSINAVETRRGLHSSTALRLKLRFTDADSFMMQLARDANARVRYDGLVAASDDETQLFVTVTGASPPTIEAILDDLVSVTDHRCISSVDGDHRFEIRAKGPVVAAKLVRHGGSPQSIVAVPGGAEVVVEVPLETDVREFVEMLGEQFPTVELVSRQDVERSTNTERELVDSLSDRQQEVLNAAYFGGFFEWPRESTGEEIAEMLGVSQPTVNRHLRLGQKALLRRLFGDR</sequence>
<dbReference type="Proteomes" id="UP001595898">
    <property type="component" value="Unassembled WGS sequence"/>
</dbReference>
<evidence type="ECO:0000313" key="10">
    <source>
        <dbReference type="EMBL" id="MFC4543219.1"/>
    </source>
</evidence>
<keyword evidence="7" id="KW-0804">Transcription</keyword>
<feature type="domain" description="PAC" evidence="9">
    <location>
        <begin position="220"/>
        <end position="272"/>
    </location>
</feature>
<name>A0ABD5PSB4_9EURY</name>
<evidence type="ECO:0000256" key="1">
    <source>
        <dbReference type="ARBA" id="ARBA00000085"/>
    </source>
</evidence>
<dbReference type="InterPro" id="IPR052162">
    <property type="entry name" value="Sensor_kinase/Photoreceptor"/>
</dbReference>
<dbReference type="PANTHER" id="PTHR43304:SF1">
    <property type="entry name" value="PAC DOMAIN-CONTAINING PROTEIN"/>
    <property type="match status" value="1"/>
</dbReference>
<evidence type="ECO:0000256" key="4">
    <source>
        <dbReference type="ARBA" id="ARBA00022679"/>
    </source>
</evidence>
<dbReference type="Pfam" id="PF04967">
    <property type="entry name" value="HTH_10"/>
    <property type="match status" value="1"/>
</dbReference>
<dbReference type="Pfam" id="PF08448">
    <property type="entry name" value="PAS_4"/>
    <property type="match status" value="2"/>
</dbReference>
<dbReference type="SMART" id="SM00091">
    <property type="entry name" value="PAS"/>
    <property type="match status" value="2"/>
</dbReference>
<dbReference type="Gene3D" id="1.10.10.10">
    <property type="entry name" value="Winged helix-like DNA-binding domain superfamily/Winged helix DNA-binding domain"/>
    <property type="match status" value="1"/>
</dbReference>
<dbReference type="InterPro" id="IPR013655">
    <property type="entry name" value="PAS_fold_3"/>
</dbReference>
<dbReference type="InterPro" id="IPR036388">
    <property type="entry name" value="WH-like_DNA-bd_sf"/>
</dbReference>
<dbReference type="SUPFAM" id="SSF55781">
    <property type="entry name" value="GAF domain-like"/>
    <property type="match status" value="2"/>
</dbReference>
<feature type="domain" description="PAC" evidence="9">
    <location>
        <begin position="350"/>
        <end position="401"/>
    </location>
</feature>
<dbReference type="InterPro" id="IPR013656">
    <property type="entry name" value="PAS_4"/>
</dbReference>
<dbReference type="InterPro" id="IPR001610">
    <property type="entry name" value="PAC"/>
</dbReference>
<dbReference type="SMART" id="SM00065">
    <property type="entry name" value="GAF"/>
    <property type="match status" value="1"/>
</dbReference>
<evidence type="ECO:0000313" key="11">
    <source>
        <dbReference type="Proteomes" id="UP001595898"/>
    </source>
</evidence>
<dbReference type="EC" id="2.7.13.3" evidence="2"/>
<keyword evidence="11" id="KW-1185">Reference proteome</keyword>
<dbReference type="PANTHER" id="PTHR43304">
    <property type="entry name" value="PHYTOCHROME-LIKE PROTEIN CPH1"/>
    <property type="match status" value="1"/>
</dbReference>
<reference evidence="10 11" key="1">
    <citation type="journal article" date="2019" name="Int. J. Syst. Evol. Microbiol.">
        <title>The Global Catalogue of Microorganisms (GCM) 10K type strain sequencing project: providing services to taxonomists for standard genome sequencing and annotation.</title>
        <authorList>
            <consortium name="The Broad Institute Genomics Platform"/>
            <consortium name="The Broad Institute Genome Sequencing Center for Infectious Disease"/>
            <person name="Wu L."/>
            <person name="Ma J."/>
        </authorList>
    </citation>
    <scope>NUCLEOTIDE SEQUENCE [LARGE SCALE GENOMIC DNA]</scope>
    <source>
        <strain evidence="10 11">WLHS5</strain>
    </source>
</reference>
<dbReference type="InterPro" id="IPR013324">
    <property type="entry name" value="RNA_pol_sigma_r3/r4-like"/>
</dbReference>
<evidence type="ECO:0000259" key="9">
    <source>
        <dbReference type="PROSITE" id="PS50113"/>
    </source>
</evidence>
<dbReference type="Gene3D" id="3.30.450.40">
    <property type="match status" value="2"/>
</dbReference>
<dbReference type="Pfam" id="PF15915">
    <property type="entry name" value="BAT"/>
    <property type="match status" value="1"/>
</dbReference>
<dbReference type="RefSeq" id="WP_250140102.1">
    <property type="nucleotide sequence ID" value="NZ_JALIQP010000002.1"/>
</dbReference>
<dbReference type="InterPro" id="IPR007050">
    <property type="entry name" value="HTH_bacterioopsin"/>
</dbReference>
<gene>
    <name evidence="10" type="ORF">ACFO5R_14915</name>
</gene>
<keyword evidence="6" id="KW-0805">Transcription regulation</keyword>
<dbReference type="GO" id="GO:0004673">
    <property type="term" value="F:protein histidine kinase activity"/>
    <property type="evidence" value="ECO:0007669"/>
    <property type="project" value="UniProtKB-EC"/>
</dbReference>
<dbReference type="InterPro" id="IPR003018">
    <property type="entry name" value="GAF"/>
</dbReference>
<accession>A0ABD5PSB4</accession>
<protein>
    <recommendedName>
        <fullName evidence="2">histidine kinase</fullName>
        <ecNumber evidence="2">2.7.13.3</ecNumber>
    </recommendedName>
</protein>
<keyword evidence="5" id="KW-0418">Kinase</keyword>
<dbReference type="PROSITE" id="PS50112">
    <property type="entry name" value="PAS"/>
    <property type="match status" value="1"/>
</dbReference>
<dbReference type="CDD" id="cd00130">
    <property type="entry name" value="PAS"/>
    <property type="match status" value="2"/>
</dbReference>
<feature type="domain" description="PAS" evidence="8">
    <location>
        <begin position="27"/>
        <end position="97"/>
    </location>
</feature>
<comment type="caution">
    <text evidence="10">The sequence shown here is derived from an EMBL/GenBank/DDBJ whole genome shotgun (WGS) entry which is preliminary data.</text>
</comment>
<dbReference type="SUPFAM" id="SSF88659">
    <property type="entry name" value="Sigma3 and sigma4 domains of RNA polymerase sigma factors"/>
    <property type="match status" value="1"/>
</dbReference>
<dbReference type="InterPro" id="IPR031803">
    <property type="entry name" value="BAT_GAF/HTH-assoc"/>
</dbReference>
<dbReference type="InterPro" id="IPR035965">
    <property type="entry name" value="PAS-like_dom_sf"/>
</dbReference>
<dbReference type="InterPro" id="IPR000700">
    <property type="entry name" value="PAS-assoc_C"/>
</dbReference>
<dbReference type="SMART" id="SM00086">
    <property type="entry name" value="PAC"/>
    <property type="match status" value="3"/>
</dbReference>
<evidence type="ECO:0000256" key="7">
    <source>
        <dbReference type="ARBA" id="ARBA00023163"/>
    </source>
</evidence>
<dbReference type="InterPro" id="IPR000014">
    <property type="entry name" value="PAS"/>
</dbReference>
<dbReference type="EMBL" id="JBHSFA010000007">
    <property type="protein sequence ID" value="MFC4543219.1"/>
    <property type="molecule type" value="Genomic_DNA"/>
</dbReference>
<organism evidence="10 11">
    <name type="scientific">Halosolutus amylolyticus</name>
    <dbReference type="NCBI Taxonomy" id="2932267"/>
    <lineage>
        <taxon>Archaea</taxon>
        <taxon>Methanobacteriati</taxon>
        <taxon>Methanobacteriota</taxon>
        <taxon>Stenosarchaea group</taxon>
        <taxon>Halobacteria</taxon>
        <taxon>Halobacteriales</taxon>
        <taxon>Natrialbaceae</taxon>
        <taxon>Halosolutus</taxon>
    </lineage>
</organism>
<comment type="catalytic activity">
    <reaction evidence="1">
        <text>ATP + protein L-histidine = ADP + protein N-phospho-L-histidine.</text>
        <dbReference type="EC" id="2.7.13.3"/>
    </reaction>
</comment>
<dbReference type="PROSITE" id="PS50113">
    <property type="entry name" value="PAC"/>
    <property type="match status" value="3"/>
</dbReference>
<dbReference type="Pfam" id="PF13185">
    <property type="entry name" value="GAF_2"/>
    <property type="match status" value="1"/>
</dbReference>
<evidence type="ECO:0000256" key="6">
    <source>
        <dbReference type="ARBA" id="ARBA00023015"/>
    </source>
</evidence>
<keyword evidence="4" id="KW-0808">Transferase</keyword>
<feature type="domain" description="PAC" evidence="9">
    <location>
        <begin position="99"/>
        <end position="150"/>
    </location>
</feature>
<evidence type="ECO:0000259" key="8">
    <source>
        <dbReference type="PROSITE" id="PS50112"/>
    </source>
</evidence>
<dbReference type="InterPro" id="IPR029016">
    <property type="entry name" value="GAF-like_dom_sf"/>
</dbReference>
<dbReference type="AlphaFoldDB" id="A0ABD5PSB4"/>
<evidence type="ECO:0000256" key="5">
    <source>
        <dbReference type="ARBA" id="ARBA00022777"/>
    </source>
</evidence>
<evidence type="ECO:0000256" key="3">
    <source>
        <dbReference type="ARBA" id="ARBA00022553"/>
    </source>
</evidence>
<dbReference type="NCBIfam" id="TIGR00229">
    <property type="entry name" value="sensory_box"/>
    <property type="match status" value="1"/>
</dbReference>
<dbReference type="SUPFAM" id="SSF55785">
    <property type="entry name" value="PYP-like sensor domain (PAS domain)"/>
    <property type="match status" value="3"/>
</dbReference>
<proteinExistence type="predicted"/>
<keyword evidence="3" id="KW-0597">Phosphoprotein</keyword>